<evidence type="ECO:0000256" key="3">
    <source>
        <dbReference type="ARBA" id="ARBA00023082"/>
    </source>
</evidence>
<dbReference type="AlphaFoldDB" id="A0A8J2UDG5"/>
<dbReference type="Pfam" id="PF04542">
    <property type="entry name" value="Sigma70_r2"/>
    <property type="match status" value="1"/>
</dbReference>
<feature type="domain" description="RNA polymerase sigma factor 70 region 4 type 2" evidence="6">
    <location>
        <begin position="129"/>
        <end position="181"/>
    </location>
</feature>
<dbReference type="InterPro" id="IPR007627">
    <property type="entry name" value="RNA_pol_sigma70_r2"/>
</dbReference>
<reference evidence="7" key="1">
    <citation type="journal article" date="2014" name="Int. J. Syst. Evol. Microbiol.">
        <title>Complete genome sequence of Corynebacterium casei LMG S-19264T (=DSM 44701T), isolated from a smear-ripened cheese.</title>
        <authorList>
            <consortium name="US DOE Joint Genome Institute (JGI-PGF)"/>
            <person name="Walter F."/>
            <person name="Albersmeier A."/>
            <person name="Kalinowski J."/>
            <person name="Ruckert C."/>
        </authorList>
    </citation>
    <scope>NUCLEOTIDE SEQUENCE</scope>
    <source>
        <strain evidence="7">CGMCC 1.15448</strain>
    </source>
</reference>
<organism evidence="7 8">
    <name type="scientific">Puia dinghuensis</name>
    <dbReference type="NCBI Taxonomy" id="1792502"/>
    <lineage>
        <taxon>Bacteria</taxon>
        <taxon>Pseudomonadati</taxon>
        <taxon>Bacteroidota</taxon>
        <taxon>Chitinophagia</taxon>
        <taxon>Chitinophagales</taxon>
        <taxon>Chitinophagaceae</taxon>
        <taxon>Puia</taxon>
    </lineage>
</organism>
<evidence type="ECO:0000313" key="8">
    <source>
        <dbReference type="Proteomes" id="UP000607559"/>
    </source>
</evidence>
<evidence type="ECO:0000256" key="2">
    <source>
        <dbReference type="ARBA" id="ARBA00023015"/>
    </source>
</evidence>
<evidence type="ECO:0000256" key="1">
    <source>
        <dbReference type="ARBA" id="ARBA00010641"/>
    </source>
</evidence>
<dbReference type="PANTHER" id="PTHR43133:SF51">
    <property type="entry name" value="RNA POLYMERASE SIGMA FACTOR"/>
    <property type="match status" value="1"/>
</dbReference>
<keyword evidence="4" id="KW-0804">Transcription</keyword>
<dbReference type="SUPFAM" id="SSF88946">
    <property type="entry name" value="Sigma2 domain of RNA polymerase sigma factors"/>
    <property type="match status" value="1"/>
</dbReference>
<dbReference type="InterPro" id="IPR013249">
    <property type="entry name" value="RNA_pol_sigma70_r4_t2"/>
</dbReference>
<accession>A0A8J2UDG5</accession>
<dbReference type="InterPro" id="IPR036388">
    <property type="entry name" value="WH-like_DNA-bd_sf"/>
</dbReference>
<dbReference type="GO" id="GO:0003677">
    <property type="term" value="F:DNA binding"/>
    <property type="evidence" value="ECO:0007669"/>
    <property type="project" value="InterPro"/>
</dbReference>
<dbReference type="GO" id="GO:0006352">
    <property type="term" value="P:DNA-templated transcription initiation"/>
    <property type="evidence" value="ECO:0007669"/>
    <property type="project" value="InterPro"/>
</dbReference>
<dbReference type="CDD" id="cd06171">
    <property type="entry name" value="Sigma70_r4"/>
    <property type="match status" value="1"/>
</dbReference>
<dbReference type="Gene3D" id="1.10.1740.10">
    <property type="match status" value="1"/>
</dbReference>
<evidence type="ECO:0000259" key="6">
    <source>
        <dbReference type="Pfam" id="PF08281"/>
    </source>
</evidence>
<sequence>MAMIGQLNAISNQAPDEQLIKQIAAGEKELFEIIIRRYNQRLYRVGMSVLGDDQEVEEAMQVAYISAYEHLQQFEYRSAFGTWLTRIMLNQCYKARRDHTRILPVSQDSENFINMKTPENVMASKELSQALENAIAQLPEKYRLVFVLREIEDLSVRETAEIAGIQQSNVKVRLNRAKSMLRESLNSYMKESIYQFHLSRCDKMVSFVMDYVGGNAGKNL</sequence>
<dbReference type="EMBL" id="BMJC01000003">
    <property type="protein sequence ID" value="GGB02644.1"/>
    <property type="molecule type" value="Genomic_DNA"/>
</dbReference>
<dbReference type="SUPFAM" id="SSF88659">
    <property type="entry name" value="Sigma3 and sigma4 domains of RNA polymerase sigma factors"/>
    <property type="match status" value="1"/>
</dbReference>
<feature type="domain" description="RNA polymerase sigma-70 region 2" evidence="5">
    <location>
        <begin position="34"/>
        <end position="101"/>
    </location>
</feature>
<dbReference type="Gene3D" id="1.10.10.10">
    <property type="entry name" value="Winged helix-like DNA-binding domain superfamily/Winged helix DNA-binding domain"/>
    <property type="match status" value="1"/>
</dbReference>
<proteinExistence type="inferred from homology"/>
<dbReference type="Pfam" id="PF08281">
    <property type="entry name" value="Sigma70_r4_2"/>
    <property type="match status" value="1"/>
</dbReference>
<evidence type="ECO:0000259" key="5">
    <source>
        <dbReference type="Pfam" id="PF04542"/>
    </source>
</evidence>
<comment type="similarity">
    <text evidence="1">Belongs to the sigma-70 factor family. ECF subfamily.</text>
</comment>
<gene>
    <name evidence="7" type="ORF">GCM10011511_27420</name>
</gene>
<dbReference type="InterPro" id="IPR039425">
    <property type="entry name" value="RNA_pol_sigma-70-like"/>
</dbReference>
<dbReference type="InterPro" id="IPR013325">
    <property type="entry name" value="RNA_pol_sigma_r2"/>
</dbReference>
<keyword evidence="3" id="KW-0731">Sigma factor</keyword>
<keyword evidence="8" id="KW-1185">Reference proteome</keyword>
<keyword evidence="2" id="KW-0805">Transcription regulation</keyword>
<protein>
    <submittedName>
        <fullName evidence="7">RNA polymerase sigma factor</fullName>
    </submittedName>
</protein>
<dbReference type="PANTHER" id="PTHR43133">
    <property type="entry name" value="RNA POLYMERASE ECF-TYPE SIGMA FACTO"/>
    <property type="match status" value="1"/>
</dbReference>
<dbReference type="GO" id="GO:0016987">
    <property type="term" value="F:sigma factor activity"/>
    <property type="evidence" value="ECO:0007669"/>
    <property type="project" value="UniProtKB-KW"/>
</dbReference>
<dbReference type="InterPro" id="IPR014284">
    <property type="entry name" value="RNA_pol_sigma-70_dom"/>
</dbReference>
<evidence type="ECO:0000256" key="4">
    <source>
        <dbReference type="ARBA" id="ARBA00023163"/>
    </source>
</evidence>
<comment type="caution">
    <text evidence="7">The sequence shown here is derived from an EMBL/GenBank/DDBJ whole genome shotgun (WGS) entry which is preliminary data.</text>
</comment>
<dbReference type="InterPro" id="IPR013324">
    <property type="entry name" value="RNA_pol_sigma_r3/r4-like"/>
</dbReference>
<reference evidence="7" key="2">
    <citation type="submission" date="2020-09" db="EMBL/GenBank/DDBJ databases">
        <authorList>
            <person name="Sun Q."/>
            <person name="Zhou Y."/>
        </authorList>
    </citation>
    <scope>NUCLEOTIDE SEQUENCE</scope>
    <source>
        <strain evidence="7">CGMCC 1.15448</strain>
    </source>
</reference>
<evidence type="ECO:0000313" key="7">
    <source>
        <dbReference type="EMBL" id="GGB02644.1"/>
    </source>
</evidence>
<dbReference type="NCBIfam" id="TIGR02937">
    <property type="entry name" value="sigma70-ECF"/>
    <property type="match status" value="1"/>
</dbReference>
<name>A0A8J2UDG5_9BACT</name>
<dbReference type="Proteomes" id="UP000607559">
    <property type="component" value="Unassembled WGS sequence"/>
</dbReference>